<dbReference type="HOGENOM" id="CLU_134881_1_0_11"/>
<dbReference type="Proteomes" id="UP000011760">
    <property type="component" value="Chromosome"/>
</dbReference>
<organism evidence="2 3">
    <name type="scientific">Corynebacterium callunae DSM 20147</name>
    <dbReference type="NCBI Taxonomy" id="1121353"/>
    <lineage>
        <taxon>Bacteria</taxon>
        <taxon>Bacillati</taxon>
        <taxon>Actinomycetota</taxon>
        <taxon>Actinomycetes</taxon>
        <taxon>Mycobacteriales</taxon>
        <taxon>Corynebacteriaceae</taxon>
        <taxon>Corynebacterium</taxon>
    </lineage>
</organism>
<dbReference type="eggNOG" id="COG2856">
    <property type="taxonomic scope" value="Bacteria"/>
</dbReference>
<dbReference type="Pfam" id="PF06114">
    <property type="entry name" value="Peptidase_M78"/>
    <property type="match status" value="1"/>
</dbReference>
<protein>
    <recommendedName>
        <fullName evidence="1">IrrE N-terminal-like domain-containing protein</fullName>
    </recommendedName>
</protein>
<dbReference type="AlphaFoldDB" id="M1UUF0"/>
<sequence length="129" mass="15028">MRAITTDPNYWVIKEKLIVLTHEGGEKGRRYPGGIITLRSDLTHINRRCTLMHEIGHHIYGDIPTRDTCRSARQEQRAHKWAVEHLISEQAYRAAERLVGVHPGALAAELEVTTNYIELWRDIYRRVPY</sequence>
<dbReference type="InterPro" id="IPR010359">
    <property type="entry name" value="IrrE_HExxH"/>
</dbReference>
<reference evidence="2 3" key="1">
    <citation type="submission" date="2013-02" db="EMBL/GenBank/DDBJ databases">
        <title>The complete genome sequence of Corynebacterium callunae DSM 20147.</title>
        <authorList>
            <person name="Ruckert C."/>
            <person name="Albersmeier A."/>
            <person name="Kalinowski J."/>
        </authorList>
    </citation>
    <scope>NUCLEOTIDE SEQUENCE [LARGE SCALE GENOMIC DNA]</scope>
    <source>
        <strain evidence="2 3">DSM 20147</strain>
    </source>
</reference>
<feature type="domain" description="IrrE N-terminal-like" evidence="1">
    <location>
        <begin position="26"/>
        <end position="116"/>
    </location>
</feature>
<dbReference type="RefSeq" id="WP_015651343.1">
    <property type="nucleotide sequence ID" value="NC_020506.1"/>
</dbReference>
<evidence type="ECO:0000313" key="3">
    <source>
        <dbReference type="Proteomes" id="UP000011760"/>
    </source>
</evidence>
<keyword evidence="3" id="KW-1185">Reference proteome</keyword>
<name>M1UUF0_9CORY</name>
<dbReference type="OrthoDB" id="4727201at2"/>
<evidence type="ECO:0000313" key="2">
    <source>
        <dbReference type="EMBL" id="AGG66912.1"/>
    </source>
</evidence>
<proteinExistence type="predicted"/>
<dbReference type="EMBL" id="CP004354">
    <property type="protein sequence ID" value="AGG66912.1"/>
    <property type="molecule type" value="Genomic_DNA"/>
</dbReference>
<accession>M1UUF0</accession>
<evidence type="ECO:0000259" key="1">
    <source>
        <dbReference type="Pfam" id="PF06114"/>
    </source>
</evidence>
<gene>
    <name evidence="2" type="ORF">H924_07350</name>
</gene>
<dbReference type="KEGG" id="ccn:H924_07350"/>
<dbReference type="STRING" id="1121353.H924_07350"/>